<dbReference type="GO" id="GO:0008360">
    <property type="term" value="P:regulation of cell shape"/>
    <property type="evidence" value="ECO:0007669"/>
    <property type="project" value="UniProtKB-UniRule"/>
</dbReference>
<dbReference type="Pfam" id="PF03734">
    <property type="entry name" value="YkuD"/>
    <property type="match status" value="1"/>
</dbReference>
<keyword evidence="8" id="KW-0472">Membrane</keyword>
<dbReference type="EMBL" id="DVGK01000061">
    <property type="protein sequence ID" value="HIR13336.1"/>
    <property type="molecule type" value="Genomic_DNA"/>
</dbReference>
<evidence type="ECO:0000256" key="8">
    <source>
        <dbReference type="SAM" id="Phobius"/>
    </source>
</evidence>
<evidence type="ECO:0000256" key="7">
    <source>
        <dbReference type="SAM" id="MobiDB-lite"/>
    </source>
</evidence>
<feature type="compositionally biased region" description="Low complexity" evidence="7">
    <location>
        <begin position="480"/>
        <end position="502"/>
    </location>
</feature>
<dbReference type="GO" id="GO:0018104">
    <property type="term" value="P:peptidoglycan-protein cross-linking"/>
    <property type="evidence" value="ECO:0007669"/>
    <property type="project" value="TreeGrafter"/>
</dbReference>
<dbReference type="InterPro" id="IPR005490">
    <property type="entry name" value="LD_TPept_cat_dom"/>
</dbReference>
<keyword evidence="3 6" id="KW-0133">Cell shape</keyword>
<comment type="caution">
    <text evidence="10">The sequence shown here is derived from an EMBL/GenBank/DDBJ whole genome shotgun (WGS) entry which is preliminary data.</text>
</comment>
<dbReference type="SUPFAM" id="SSF141523">
    <property type="entry name" value="L,D-transpeptidase catalytic domain-like"/>
    <property type="match status" value="1"/>
</dbReference>
<feature type="domain" description="L,D-TPase catalytic" evidence="9">
    <location>
        <begin position="341"/>
        <end position="461"/>
    </location>
</feature>
<reference evidence="10" key="2">
    <citation type="journal article" date="2021" name="PeerJ">
        <title>Extensive microbial diversity within the chicken gut microbiome revealed by metagenomics and culture.</title>
        <authorList>
            <person name="Gilroy R."/>
            <person name="Ravi A."/>
            <person name="Getino M."/>
            <person name="Pursley I."/>
            <person name="Horton D.L."/>
            <person name="Alikhan N.F."/>
            <person name="Baker D."/>
            <person name="Gharbi K."/>
            <person name="Hall N."/>
            <person name="Watson M."/>
            <person name="Adriaenssens E.M."/>
            <person name="Foster-Nyarko E."/>
            <person name="Jarju S."/>
            <person name="Secka A."/>
            <person name="Antonio M."/>
            <person name="Oren A."/>
            <person name="Chaudhuri R.R."/>
            <person name="La Ragione R."/>
            <person name="Hildebrand F."/>
            <person name="Pallen M.J."/>
        </authorList>
    </citation>
    <scope>NUCLEOTIDE SEQUENCE</scope>
    <source>
        <strain evidence="10">ChiSjej4B22-8148</strain>
    </source>
</reference>
<reference evidence="10" key="1">
    <citation type="submission" date="2020-10" db="EMBL/GenBank/DDBJ databases">
        <authorList>
            <person name="Gilroy R."/>
        </authorList>
    </citation>
    <scope>NUCLEOTIDE SEQUENCE</scope>
    <source>
        <strain evidence="10">ChiSjej4B22-8148</strain>
    </source>
</reference>
<evidence type="ECO:0000256" key="1">
    <source>
        <dbReference type="ARBA" id="ARBA00004752"/>
    </source>
</evidence>
<feature type="compositionally biased region" description="Low complexity" evidence="7">
    <location>
        <begin position="535"/>
        <end position="553"/>
    </location>
</feature>
<gene>
    <name evidence="10" type="ORF">IAB31_05365</name>
</gene>
<keyword evidence="2" id="KW-0808">Transferase</keyword>
<keyword evidence="4 6" id="KW-0573">Peptidoglycan synthesis</keyword>
<evidence type="ECO:0000259" key="9">
    <source>
        <dbReference type="PROSITE" id="PS52029"/>
    </source>
</evidence>
<evidence type="ECO:0000256" key="4">
    <source>
        <dbReference type="ARBA" id="ARBA00022984"/>
    </source>
</evidence>
<dbReference type="GO" id="GO:0071972">
    <property type="term" value="F:peptidoglycan L,D-transpeptidase activity"/>
    <property type="evidence" value="ECO:0007669"/>
    <property type="project" value="TreeGrafter"/>
</dbReference>
<comment type="pathway">
    <text evidence="1 6">Cell wall biogenesis; peptidoglycan biosynthesis.</text>
</comment>
<dbReference type="PANTHER" id="PTHR30582:SF33">
    <property type="entry name" value="EXPORTED PROTEIN"/>
    <property type="match status" value="1"/>
</dbReference>
<dbReference type="GO" id="GO:0005576">
    <property type="term" value="C:extracellular region"/>
    <property type="evidence" value="ECO:0007669"/>
    <property type="project" value="TreeGrafter"/>
</dbReference>
<dbReference type="PROSITE" id="PS52029">
    <property type="entry name" value="LD_TPASE"/>
    <property type="match status" value="1"/>
</dbReference>
<dbReference type="GO" id="GO:0016740">
    <property type="term" value="F:transferase activity"/>
    <property type="evidence" value="ECO:0007669"/>
    <property type="project" value="UniProtKB-KW"/>
</dbReference>
<keyword evidence="8" id="KW-1133">Transmembrane helix</keyword>
<dbReference type="SUPFAM" id="SSF143985">
    <property type="entry name" value="L,D-transpeptidase pre-catalytic domain-like"/>
    <property type="match status" value="1"/>
</dbReference>
<proteinExistence type="predicted"/>
<dbReference type="GO" id="GO:0071555">
    <property type="term" value="P:cell wall organization"/>
    <property type="evidence" value="ECO:0007669"/>
    <property type="project" value="UniProtKB-UniRule"/>
</dbReference>
<evidence type="ECO:0000256" key="5">
    <source>
        <dbReference type="ARBA" id="ARBA00023316"/>
    </source>
</evidence>
<evidence type="ECO:0000313" key="11">
    <source>
        <dbReference type="Proteomes" id="UP000886757"/>
    </source>
</evidence>
<dbReference type="InterPro" id="IPR022029">
    <property type="entry name" value="YoaR-like_PG-bd"/>
</dbReference>
<feature type="compositionally biased region" description="Polar residues" evidence="7">
    <location>
        <begin position="503"/>
        <end position="517"/>
    </location>
</feature>
<keyword evidence="5 6" id="KW-0961">Cell wall biogenesis/degradation</keyword>
<name>A0A9D1D8Z3_9FIRM</name>
<accession>A0A9D1D8Z3</accession>
<evidence type="ECO:0000256" key="2">
    <source>
        <dbReference type="ARBA" id="ARBA00022679"/>
    </source>
</evidence>
<feature type="transmembrane region" description="Helical" evidence="8">
    <location>
        <begin position="7"/>
        <end position="31"/>
    </location>
</feature>
<evidence type="ECO:0000256" key="3">
    <source>
        <dbReference type="ARBA" id="ARBA00022960"/>
    </source>
</evidence>
<dbReference type="InterPro" id="IPR038063">
    <property type="entry name" value="Transpep_catalytic_dom"/>
</dbReference>
<dbReference type="Proteomes" id="UP000886757">
    <property type="component" value="Unassembled WGS sequence"/>
</dbReference>
<dbReference type="CDD" id="cd16913">
    <property type="entry name" value="YkuD_like"/>
    <property type="match status" value="1"/>
</dbReference>
<keyword evidence="8" id="KW-0812">Transmembrane</keyword>
<dbReference type="InterPro" id="IPR050979">
    <property type="entry name" value="LD-transpeptidase"/>
</dbReference>
<dbReference type="AlphaFoldDB" id="A0A9D1D8Z3"/>
<protein>
    <submittedName>
        <fullName evidence="10">L,D-transpeptidase/peptidoglycan binding protein</fullName>
    </submittedName>
</protein>
<feature type="region of interest" description="Disordered" evidence="7">
    <location>
        <begin position="480"/>
        <end position="559"/>
    </location>
</feature>
<evidence type="ECO:0000256" key="6">
    <source>
        <dbReference type="PROSITE-ProRule" id="PRU01373"/>
    </source>
</evidence>
<dbReference type="PANTHER" id="PTHR30582">
    <property type="entry name" value="L,D-TRANSPEPTIDASE"/>
    <property type="match status" value="1"/>
</dbReference>
<feature type="active site" description="Proton donor/acceptor" evidence="6">
    <location>
        <position position="415"/>
    </location>
</feature>
<dbReference type="Gene3D" id="2.40.440.10">
    <property type="entry name" value="L,D-transpeptidase catalytic domain-like"/>
    <property type="match status" value="1"/>
</dbReference>
<sequence length="559" mass="60471">MKKGTGIILTVVILLFIAAGGIYIGIGMHYVDHFFEHTYINGLDVSDLTVEAAEEMIAGQVEDYQMTLLTKEGNQETIQGSAIGYQYVSGGETEEFLERQNFFAWLPALFRGDTEYTMETSFTYDRTLLEQAVDSLSCMQADQVTAPQDAYLARQEDGTYGIVPEVEGNQLNRDKVIETLEAAIDQNQETVNLSESGCYLTPSVHADDGALRAEAAVMNQYSNITVTYQMGGDVTVTLDKETTSSWLSLDENKQPVFDREAVAAWVNQLADTYDTIGTSQPFVTSNGETVYVEAVTYGWQMDRESETEALYQLLMAGESAERSPVYLEGAVTRGENDIGDTYVEIDYTNQRMWYYKDGSLLVETAVVTGNTSAGMGSPEGIFCIVGKEKNAILTGEDYKTPVDYWMPFYGGVGIHDADSWRSVYGGTIYQYGGSHGCINTPSAQAAVIYENIDVGTPVVCYSSGINYGYGEYSVSGGSTQIQTEGQAQSETQAQSQALQTEAGQTEASSGTQNQGNQGDIVILEGGESGTGSLASGGETSQSGSGSSAVGEEGQIYIIE</sequence>
<evidence type="ECO:0000313" key="10">
    <source>
        <dbReference type="EMBL" id="HIR13336.1"/>
    </source>
</evidence>
<feature type="active site" description="Nucleophile" evidence="6">
    <location>
        <position position="437"/>
    </location>
</feature>
<dbReference type="Pfam" id="PF12229">
    <property type="entry name" value="PG_binding_4"/>
    <property type="match status" value="2"/>
</dbReference>
<dbReference type="Gene3D" id="3.10.20.800">
    <property type="match status" value="1"/>
</dbReference>
<organism evidence="10 11">
    <name type="scientific">Candidatus Choladousia intestinavium</name>
    <dbReference type="NCBI Taxonomy" id="2840727"/>
    <lineage>
        <taxon>Bacteria</taxon>
        <taxon>Bacillati</taxon>
        <taxon>Bacillota</taxon>
        <taxon>Clostridia</taxon>
        <taxon>Lachnospirales</taxon>
        <taxon>Lachnospiraceae</taxon>
        <taxon>Lachnospiraceae incertae sedis</taxon>
        <taxon>Candidatus Choladousia</taxon>
    </lineage>
</organism>
<dbReference type="InterPro" id="IPR038054">
    <property type="entry name" value="LD_TPept-like_central_sf"/>
</dbReference>